<name>J3MLL8_ORYBR</name>
<sequence length="306" mass="34802">MENLPVERNPADGLVDELIFEILRRLPLRSLCRCKCVCRSWRRLIADHGHRKKLPQTLSGFFYRSYSLDRFPYWAYHFTNVAGRGAPLIYPSFSFLPPFAGLTVLDCCNGLLLCRCYVSLKPMRFNYAVCNPATKEWVMLPDSSGSVAVDMDAKKWRRIPLPDVDGDTAGIHQSQGRLFAFIDLLETFKLSVWVLEDYNTDNWILKHTISSLSLFGGKNYRLDVDYQVIAAHPECNLIFFVYGSSNILMSYQMDLKKGAAPLLLLQNHLFAPKENQISLLGDEVSTFDAGLYVGSVPELPTQTRTK</sequence>
<proteinExistence type="predicted"/>
<dbReference type="OMA" id="YQVIAAH"/>
<dbReference type="Gramene" id="OB07G23000.1">
    <property type="protein sequence ID" value="OB07G23000.1"/>
    <property type="gene ID" value="OB07G23000"/>
</dbReference>
<protein>
    <recommendedName>
        <fullName evidence="1">F-box domain-containing protein</fullName>
    </recommendedName>
</protein>
<dbReference type="InterPro" id="IPR001810">
    <property type="entry name" value="F-box_dom"/>
</dbReference>
<dbReference type="Gene3D" id="1.20.1280.50">
    <property type="match status" value="1"/>
</dbReference>
<dbReference type="PANTHER" id="PTHR35546:SF105">
    <property type="entry name" value="OS05G0139200 PROTEIN"/>
    <property type="match status" value="1"/>
</dbReference>
<dbReference type="HOGENOM" id="CLU_022847_1_1_1"/>
<dbReference type="InterPro" id="IPR055290">
    <property type="entry name" value="At3g26010-like"/>
</dbReference>
<dbReference type="SMART" id="SM00256">
    <property type="entry name" value="FBOX"/>
    <property type="match status" value="1"/>
</dbReference>
<dbReference type="PANTHER" id="PTHR35546">
    <property type="entry name" value="F-BOX PROTEIN INTERACTION DOMAIN PROTEIN-RELATED"/>
    <property type="match status" value="1"/>
</dbReference>
<reference evidence="2" key="2">
    <citation type="submission" date="2013-04" db="UniProtKB">
        <authorList>
            <consortium name="EnsemblPlants"/>
        </authorList>
    </citation>
    <scope>IDENTIFICATION</scope>
</reference>
<dbReference type="AlphaFoldDB" id="J3MLL8"/>
<dbReference type="InterPro" id="IPR036047">
    <property type="entry name" value="F-box-like_dom_sf"/>
</dbReference>
<accession>J3MLL8</accession>
<dbReference type="Proteomes" id="UP000006038">
    <property type="component" value="Chromosome 7"/>
</dbReference>
<dbReference type="SUPFAM" id="SSF81383">
    <property type="entry name" value="F-box domain"/>
    <property type="match status" value="1"/>
</dbReference>
<keyword evidence="3" id="KW-1185">Reference proteome</keyword>
<dbReference type="CDD" id="cd22157">
    <property type="entry name" value="F-box_AtFBW1-like"/>
    <property type="match status" value="1"/>
</dbReference>
<evidence type="ECO:0000313" key="3">
    <source>
        <dbReference type="Proteomes" id="UP000006038"/>
    </source>
</evidence>
<evidence type="ECO:0000259" key="1">
    <source>
        <dbReference type="SMART" id="SM00256"/>
    </source>
</evidence>
<dbReference type="EnsemblPlants" id="OB07G23000.1">
    <property type="protein sequence ID" value="OB07G23000.1"/>
    <property type="gene ID" value="OB07G23000"/>
</dbReference>
<evidence type="ECO:0000313" key="2">
    <source>
        <dbReference type="EnsemblPlants" id="OB07G23000.1"/>
    </source>
</evidence>
<dbReference type="Pfam" id="PF00646">
    <property type="entry name" value="F-box"/>
    <property type="match status" value="1"/>
</dbReference>
<dbReference type="STRING" id="4533.J3MLL8"/>
<organism evidence="2">
    <name type="scientific">Oryza brachyantha</name>
    <name type="common">malo sina</name>
    <dbReference type="NCBI Taxonomy" id="4533"/>
    <lineage>
        <taxon>Eukaryota</taxon>
        <taxon>Viridiplantae</taxon>
        <taxon>Streptophyta</taxon>
        <taxon>Embryophyta</taxon>
        <taxon>Tracheophyta</taxon>
        <taxon>Spermatophyta</taxon>
        <taxon>Magnoliopsida</taxon>
        <taxon>Liliopsida</taxon>
        <taxon>Poales</taxon>
        <taxon>Poaceae</taxon>
        <taxon>BOP clade</taxon>
        <taxon>Oryzoideae</taxon>
        <taxon>Oryzeae</taxon>
        <taxon>Oryzinae</taxon>
        <taxon>Oryza</taxon>
    </lineage>
</organism>
<reference evidence="2" key="1">
    <citation type="journal article" date="2013" name="Nat. Commun.">
        <title>Whole-genome sequencing of Oryza brachyantha reveals mechanisms underlying Oryza genome evolution.</title>
        <authorList>
            <person name="Chen J."/>
            <person name="Huang Q."/>
            <person name="Gao D."/>
            <person name="Wang J."/>
            <person name="Lang Y."/>
            <person name="Liu T."/>
            <person name="Li B."/>
            <person name="Bai Z."/>
            <person name="Luis Goicoechea J."/>
            <person name="Liang C."/>
            <person name="Chen C."/>
            <person name="Zhang W."/>
            <person name="Sun S."/>
            <person name="Liao Y."/>
            <person name="Zhang X."/>
            <person name="Yang L."/>
            <person name="Song C."/>
            <person name="Wang M."/>
            <person name="Shi J."/>
            <person name="Liu G."/>
            <person name="Liu J."/>
            <person name="Zhou H."/>
            <person name="Zhou W."/>
            <person name="Yu Q."/>
            <person name="An N."/>
            <person name="Chen Y."/>
            <person name="Cai Q."/>
            <person name="Wang B."/>
            <person name="Liu B."/>
            <person name="Min J."/>
            <person name="Huang Y."/>
            <person name="Wu H."/>
            <person name="Li Z."/>
            <person name="Zhang Y."/>
            <person name="Yin Y."/>
            <person name="Song W."/>
            <person name="Jiang J."/>
            <person name="Jackson S.A."/>
            <person name="Wing R.A."/>
            <person name="Wang J."/>
            <person name="Chen M."/>
        </authorList>
    </citation>
    <scope>NUCLEOTIDE SEQUENCE [LARGE SCALE GENOMIC DNA]</scope>
    <source>
        <strain evidence="2">cv. IRGC 101232</strain>
    </source>
</reference>
<feature type="domain" description="F-box" evidence="1">
    <location>
        <begin position="14"/>
        <end position="54"/>
    </location>
</feature>